<feature type="domain" description="Type II secretion system protein GspF" evidence="8">
    <location>
        <begin position="224"/>
        <end position="344"/>
    </location>
</feature>
<dbReference type="AlphaFoldDB" id="A0A269XVL2"/>
<feature type="domain" description="Type II secretion system protein GspF" evidence="8">
    <location>
        <begin position="34"/>
        <end position="152"/>
    </location>
</feature>
<feature type="transmembrane region" description="Helical" evidence="7">
    <location>
        <begin position="128"/>
        <end position="149"/>
    </location>
</feature>
<reference evidence="9 10" key="1">
    <citation type="submission" date="2017-04" db="EMBL/GenBank/DDBJ databases">
        <title>Kefir bacterial isolates.</title>
        <authorList>
            <person name="Kim Y."/>
            <person name="Blasche S."/>
            <person name="Patil K.R."/>
        </authorList>
    </citation>
    <scope>NUCLEOTIDE SEQUENCE [LARGE SCALE GENOMIC DNA]</scope>
    <source>
        <strain evidence="9 10">OG2</strain>
    </source>
</reference>
<accession>A0A269XVL2</accession>
<organism evidence="9 10">
    <name type="scientific">Lentilactobacillus parakefiri</name>
    <dbReference type="NCBI Taxonomy" id="152332"/>
    <lineage>
        <taxon>Bacteria</taxon>
        <taxon>Bacillati</taxon>
        <taxon>Bacillota</taxon>
        <taxon>Bacilli</taxon>
        <taxon>Lactobacillales</taxon>
        <taxon>Lactobacillaceae</taxon>
        <taxon>Lentilactobacillus</taxon>
    </lineage>
</organism>
<evidence type="ECO:0000256" key="7">
    <source>
        <dbReference type="SAM" id="Phobius"/>
    </source>
</evidence>
<proteinExistence type="inferred from homology"/>
<dbReference type="PANTHER" id="PTHR30012">
    <property type="entry name" value="GENERAL SECRETION PATHWAY PROTEIN"/>
    <property type="match status" value="1"/>
</dbReference>
<dbReference type="Proteomes" id="UP000216802">
    <property type="component" value="Unassembled WGS sequence"/>
</dbReference>
<keyword evidence="5 7" id="KW-1133">Transmembrane helix</keyword>
<keyword evidence="6 7" id="KW-0472">Membrane</keyword>
<gene>
    <name evidence="9" type="ORF">B8W98_10765</name>
</gene>
<dbReference type="InterPro" id="IPR003004">
    <property type="entry name" value="GspF/PilC"/>
</dbReference>
<dbReference type="Gene3D" id="1.20.81.30">
    <property type="entry name" value="Type II secretion system (T2SS), domain F"/>
    <property type="match status" value="2"/>
</dbReference>
<protein>
    <submittedName>
        <fullName evidence="9">Type II secretory pathway protein</fullName>
    </submittedName>
</protein>
<name>A0A269XVL2_9LACO</name>
<evidence type="ECO:0000313" key="9">
    <source>
        <dbReference type="EMBL" id="PAK77318.1"/>
    </source>
</evidence>
<sequence>MGSKQPLKQNPLRRNLLNNTSLVKKWPVVIQADFFDSLANLLSIGFSLTEALKFIADTDKQLARGVNSIISALESGQEFSESVRLLIETQAYHQLLIAEKHGQLSEILNELANFDRLRLKQLKKIKAMLVYPLFLCLILGTLILMIQLYVLPQIQDLMPTSTPQQPLSYWQYVIRLMPIPIVVAAIGCMVYWRRQDAIIRAQMIVKVPVVGKLFRKYIAYYLASNLATLLKNGLSVKEIYATLSEFKEGSLIHLLGEKLHETLLAGGSIKKLVDRHNFIPNEIVKFMSSGNTIPEMANSMTAYSRLMFDEMILTTDKLIGFIQPAMFVVIGITIVSTYFQLLIPIYNSVKGMY</sequence>
<comment type="similarity">
    <text evidence="2">Belongs to the GSP F family.</text>
</comment>
<dbReference type="GO" id="GO:0005886">
    <property type="term" value="C:plasma membrane"/>
    <property type="evidence" value="ECO:0007669"/>
    <property type="project" value="UniProtKB-SubCell"/>
</dbReference>
<evidence type="ECO:0000256" key="5">
    <source>
        <dbReference type="ARBA" id="ARBA00022989"/>
    </source>
</evidence>
<dbReference type="EMBL" id="NCXI01000113">
    <property type="protein sequence ID" value="PAK77318.1"/>
    <property type="molecule type" value="Genomic_DNA"/>
</dbReference>
<feature type="transmembrane region" description="Helical" evidence="7">
    <location>
        <begin position="169"/>
        <end position="192"/>
    </location>
</feature>
<evidence type="ECO:0000256" key="4">
    <source>
        <dbReference type="ARBA" id="ARBA00022692"/>
    </source>
</evidence>
<evidence type="ECO:0000259" key="8">
    <source>
        <dbReference type="Pfam" id="PF00482"/>
    </source>
</evidence>
<dbReference type="Pfam" id="PF00482">
    <property type="entry name" value="T2SSF"/>
    <property type="match status" value="2"/>
</dbReference>
<dbReference type="InterPro" id="IPR018076">
    <property type="entry name" value="T2SS_GspF_dom"/>
</dbReference>
<feature type="transmembrane region" description="Helical" evidence="7">
    <location>
        <begin position="325"/>
        <end position="346"/>
    </location>
</feature>
<evidence type="ECO:0000256" key="2">
    <source>
        <dbReference type="ARBA" id="ARBA00005745"/>
    </source>
</evidence>
<evidence type="ECO:0000256" key="1">
    <source>
        <dbReference type="ARBA" id="ARBA00004651"/>
    </source>
</evidence>
<keyword evidence="3" id="KW-1003">Cell membrane</keyword>
<evidence type="ECO:0000256" key="6">
    <source>
        <dbReference type="ARBA" id="ARBA00023136"/>
    </source>
</evidence>
<comment type="caution">
    <text evidence="9">The sequence shown here is derived from an EMBL/GenBank/DDBJ whole genome shotgun (WGS) entry which is preliminary data.</text>
</comment>
<dbReference type="PANTHER" id="PTHR30012:SF0">
    <property type="entry name" value="TYPE II SECRETION SYSTEM PROTEIN F-RELATED"/>
    <property type="match status" value="1"/>
</dbReference>
<dbReference type="InterPro" id="IPR042094">
    <property type="entry name" value="T2SS_GspF_sf"/>
</dbReference>
<evidence type="ECO:0000313" key="10">
    <source>
        <dbReference type="Proteomes" id="UP000216802"/>
    </source>
</evidence>
<evidence type="ECO:0000256" key="3">
    <source>
        <dbReference type="ARBA" id="ARBA00022475"/>
    </source>
</evidence>
<keyword evidence="4 7" id="KW-0812">Transmembrane</keyword>
<dbReference type="RefSeq" id="WP_095355185.1">
    <property type="nucleotide sequence ID" value="NZ_NCXI01000113.1"/>
</dbReference>
<comment type="subcellular location">
    <subcellularLocation>
        <location evidence="1">Cell membrane</location>
        <topology evidence="1">Multi-pass membrane protein</topology>
    </subcellularLocation>
</comment>